<evidence type="ECO:0000256" key="4">
    <source>
        <dbReference type="ARBA" id="ARBA00022898"/>
    </source>
</evidence>
<dbReference type="GO" id="GO:0030170">
    <property type="term" value="F:pyridoxal phosphate binding"/>
    <property type="evidence" value="ECO:0007669"/>
    <property type="project" value="InterPro"/>
</dbReference>
<dbReference type="PIRSF" id="PIRSF000521">
    <property type="entry name" value="Transaminase_4ab_Lys_Orn"/>
    <property type="match status" value="1"/>
</dbReference>
<dbReference type="InterPro" id="IPR015424">
    <property type="entry name" value="PyrdxlP-dep_Trfase"/>
</dbReference>
<comment type="similarity">
    <text evidence="5">Belongs to the class-III pyridoxal-phosphate-dependent aminotransferase family.</text>
</comment>
<gene>
    <name evidence="6" type="ORF">SAMN04487931_101262</name>
</gene>
<keyword evidence="3 6" id="KW-0808">Transferase</keyword>
<proteinExistence type="inferred from homology"/>
<dbReference type="InterPro" id="IPR050103">
    <property type="entry name" value="Class-III_PLP-dep_AT"/>
</dbReference>
<dbReference type="PROSITE" id="PS00600">
    <property type="entry name" value="AA_TRANSFER_CLASS_3"/>
    <property type="match status" value="1"/>
</dbReference>
<organism evidence="6 7">
    <name type="scientific">Desulfobacula phenolica</name>
    <dbReference type="NCBI Taxonomy" id="90732"/>
    <lineage>
        <taxon>Bacteria</taxon>
        <taxon>Pseudomonadati</taxon>
        <taxon>Thermodesulfobacteriota</taxon>
        <taxon>Desulfobacteria</taxon>
        <taxon>Desulfobacterales</taxon>
        <taxon>Desulfobacteraceae</taxon>
        <taxon>Desulfobacula</taxon>
    </lineage>
</organism>
<sequence length="438" mass="49089">MSLSELMDSETKLSYKSKKKLHACPCDESKMYDQFLMPIKSKGMWVWFDGEEEPYLDLVLNYSSVNFGHCYPPIVEIVNQVTQRVDQIHAFHSKDKLDLSEYLSNKISRDEHYNVYFNVGGSAAVADAIRLCRYATGKKHIISFDGSFHGVSNEAVCVTDNRLVKKEQYGIPIAEYNLSVPFPSLHNDISVEACMSMIESLIAEYDVAGIIVEPIQGANGFIIPKDTFLAELSNLCKKHSLKFIIDEIQVGFGRAGSFFVFQEYGVETPDIVLLSKSIAGGYFPVSAVIAKADLYAKVSNRGTAFQTTFNNSSMGLAISNQLMHLVEREKLFDSIPEKGQYFMKKIDFFSKSPYVANLRGKGLAIAFDIVDPDSKQPSDTLAKQFVSICLQSRVIIYACGVNFNSVKIIPSIVITREETDLIARRLKNCLNLFHKKVS</sequence>
<dbReference type="GO" id="GO:0042802">
    <property type="term" value="F:identical protein binding"/>
    <property type="evidence" value="ECO:0007669"/>
    <property type="project" value="TreeGrafter"/>
</dbReference>
<dbReference type="InterPro" id="IPR049704">
    <property type="entry name" value="Aminotrans_3_PPA_site"/>
</dbReference>
<dbReference type="GO" id="GO:0008483">
    <property type="term" value="F:transaminase activity"/>
    <property type="evidence" value="ECO:0007669"/>
    <property type="project" value="UniProtKB-KW"/>
</dbReference>
<dbReference type="Proteomes" id="UP000199608">
    <property type="component" value="Unassembled WGS sequence"/>
</dbReference>
<dbReference type="AlphaFoldDB" id="A0A1H2DNP1"/>
<dbReference type="PANTHER" id="PTHR11986">
    <property type="entry name" value="AMINOTRANSFERASE CLASS III"/>
    <property type="match status" value="1"/>
</dbReference>
<dbReference type="RefSeq" id="WP_092229657.1">
    <property type="nucleotide sequence ID" value="NZ_FNLL01000001.1"/>
</dbReference>
<dbReference type="Gene3D" id="3.90.1150.10">
    <property type="entry name" value="Aspartate Aminotransferase, domain 1"/>
    <property type="match status" value="1"/>
</dbReference>
<accession>A0A1H2DNP1</accession>
<dbReference type="InterPro" id="IPR015422">
    <property type="entry name" value="PyrdxlP-dep_Trfase_small"/>
</dbReference>
<evidence type="ECO:0000256" key="2">
    <source>
        <dbReference type="ARBA" id="ARBA00022576"/>
    </source>
</evidence>
<dbReference type="PANTHER" id="PTHR11986:SF79">
    <property type="entry name" value="ACETYLORNITHINE AMINOTRANSFERASE, MITOCHONDRIAL"/>
    <property type="match status" value="1"/>
</dbReference>
<evidence type="ECO:0000313" key="6">
    <source>
        <dbReference type="EMBL" id="SDT84459.1"/>
    </source>
</evidence>
<name>A0A1H2DNP1_9BACT</name>
<evidence type="ECO:0000256" key="1">
    <source>
        <dbReference type="ARBA" id="ARBA00001933"/>
    </source>
</evidence>
<keyword evidence="4 5" id="KW-0663">Pyridoxal phosphate</keyword>
<evidence type="ECO:0000256" key="5">
    <source>
        <dbReference type="RuleBase" id="RU003560"/>
    </source>
</evidence>
<evidence type="ECO:0000256" key="3">
    <source>
        <dbReference type="ARBA" id="ARBA00022679"/>
    </source>
</evidence>
<dbReference type="CDD" id="cd00610">
    <property type="entry name" value="OAT_like"/>
    <property type="match status" value="1"/>
</dbReference>
<dbReference type="Pfam" id="PF00202">
    <property type="entry name" value="Aminotran_3"/>
    <property type="match status" value="1"/>
</dbReference>
<dbReference type="SUPFAM" id="SSF53383">
    <property type="entry name" value="PLP-dependent transferases"/>
    <property type="match status" value="1"/>
</dbReference>
<comment type="cofactor">
    <cofactor evidence="1">
        <name>pyridoxal 5'-phosphate</name>
        <dbReference type="ChEBI" id="CHEBI:597326"/>
    </cofactor>
</comment>
<protein>
    <submittedName>
        <fullName evidence="6">4-aminobutyrate aminotransferase / (S)-3-amino-2-methylpropionate transaminase</fullName>
    </submittedName>
</protein>
<dbReference type="Gene3D" id="3.40.640.10">
    <property type="entry name" value="Type I PLP-dependent aspartate aminotransferase-like (Major domain)"/>
    <property type="match status" value="1"/>
</dbReference>
<dbReference type="InterPro" id="IPR015421">
    <property type="entry name" value="PyrdxlP-dep_Trfase_major"/>
</dbReference>
<keyword evidence="7" id="KW-1185">Reference proteome</keyword>
<dbReference type="EMBL" id="FNLL01000001">
    <property type="protein sequence ID" value="SDT84459.1"/>
    <property type="molecule type" value="Genomic_DNA"/>
</dbReference>
<keyword evidence="2 6" id="KW-0032">Aminotransferase</keyword>
<dbReference type="InterPro" id="IPR005814">
    <property type="entry name" value="Aminotrans_3"/>
</dbReference>
<evidence type="ECO:0000313" key="7">
    <source>
        <dbReference type="Proteomes" id="UP000199608"/>
    </source>
</evidence>
<reference evidence="7" key="1">
    <citation type="submission" date="2016-10" db="EMBL/GenBank/DDBJ databases">
        <authorList>
            <person name="Varghese N."/>
            <person name="Submissions S."/>
        </authorList>
    </citation>
    <scope>NUCLEOTIDE SEQUENCE [LARGE SCALE GENOMIC DNA]</scope>
    <source>
        <strain evidence="7">DSM 3384</strain>
    </source>
</reference>